<evidence type="ECO:0000313" key="3">
    <source>
        <dbReference type="EMBL" id="KAK3174498.1"/>
    </source>
</evidence>
<dbReference type="Proteomes" id="UP001276659">
    <property type="component" value="Unassembled WGS sequence"/>
</dbReference>
<evidence type="ECO:0000256" key="1">
    <source>
        <dbReference type="SAM" id="MobiDB-lite"/>
    </source>
</evidence>
<sequence>MAKRTGDSDEESPHKKRRKLTKDLEVKQPIQPIQTSKDLGLLLAFDQDAGPRARQKIQSFRSFVESIAYSKEGEDRAAKRELLLEYLQSQAPSDAEGTFTYLADIIKTWHFAAQSNVEGLFSAVAAVLALLLRTISSLIKFRVWGNHLCKTLLQDDQMTLFNRGLTANKTKEHLISPCLRLLTEIVSFDGGHAARSLFRQRETTFNRLETFLGMRMSAHAQDRKRASLRDNALQFLYANFRLQNPAAKVYILAQGRVVRAWFEDITEDSPSVVLETLEVLKKHIAMDAALTISTRSRFFTKWILGRLATLYGYDEADNLAGGQTSVQKSAHEFLQFLCTSPGLGVLESPHGSHRDAKSSDSHVATSSQQDRFIPDKPPKEDHMNAKLASFLQTLRPHASVLQSDLIIAVFRNTSELVSDYFSRKNSFSFDPKATATWVGYSSFLLATVQIPPSERLTPKSVNDRVPSSYARIIESIIPHPLNQKVMTRCLNQSSDLIKFLALKILTAGFEKLAKVLRICKGMQYYTDENHCAVAWDQTASKLTIEFSGRVPDMEAVIAQFRSCPRENVILRESITRLLALYYEVVPQLALEQKFDISMAFSTVLGQKKSQAESLEEDGIQLFEIEHLLLIAHRSPNMQWFHKPGT</sequence>
<reference evidence="3" key="1">
    <citation type="submission" date="2022-11" db="EMBL/GenBank/DDBJ databases">
        <title>Chromosomal genome sequence assembly and mating type (MAT) locus characterization of the leprose asexual lichenized fungus Lepraria neglecta (Nyl.) Erichsen.</title>
        <authorList>
            <person name="Allen J.L."/>
            <person name="Pfeffer B."/>
        </authorList>
    </citation>
    <scope>NUCLEOTIDE SEQUENCE</scope>
    <source>
        <strain evidence="3">Allen 5258</strain>
    </source>
</reference>
<feature type="compositionally biased region" description="Basic and acidic residues" evidence="1">
    <location>
        <begin position="1"/>
        <end position="13"/>
    </location>
</feature>
<dbReference type="GO" id="GO:0005730">
    <property type="term" value="C:nucleolus"/>
    <property type="evidence" value="ECO:0007669"/>
    <property type="project" value="TreeGrafter"/>
</dbReference>
<dbReference type="GO" id="GO:0000466">
    <property type="term" value="P:maturation of 5.8S rRNA from tricistronic rRNA transcript (SSU-rRNA, 5.8S rRNA, LSU-rRNA)"/>
    <property type="evidence" value="ECO:0007669"/>
    <property type="project" value="TreeGrafter"/>
</dbReference>
<organism evidence="3 4">
    <name type="scientific">Lepraria neglecta</name>
    <dbReference type="NCBI Taxonomy" id="209136"/>
    <lineage>
        <taxon>Eukaryota</taxon>
        <taxon>Fungi</taxon>
        <taxon>Dikarya</taxon>
        <taxon>Ascomycota</taxon>
        <taxon>Pezizomycotina</taxon>
        <taxon>Lecanoromycetes</taxon>
        <taxon>OSLEUM clade</taxon>
        <taxon>Lecanoromycetidae</taxon>
        <taxon>Lecanorales</taxon>
        <taxon>Lecanorineae</taxon>
        <taxon>Stereocaulaceae</taxon>
        <taxon>Lepraria</taxon>
    </lineage>
</organism>
<proteinExistence type="predicted"/>
<feature type="region of interest" description="Disordered" evidence="1">
    <location>
        <begin position="1"/>
        <end position="27"/>
    </location>
</feature>
<dbReference type="InterPro" id="IPR039844">
    <property type="entry name" value="URB1"/>
</dbReference>
<dbReference type="GO" id="GO:0000463">
    <property type="term" value="P:maturation of LSU-rRNA from tricistronic rRNA transcript (SSU-rRNA, 5.8S rRNA, LSU-rRNA)"/>
    <property type="evidence" value="ECO:0007669"/>
    <property type="project" value="TreeGrafter"/>
</dbReference>
<feature type="region of interest" description="Disordered" evidence="1">
    <location>
        <begin position="348"/>
        <end position="378"/>
    </location>
</feature>
<gene>
    <name evidence="3" type="ORF">OEA41_001744</name>
</gene>
<evidence type="ECO:0000259" key="2">
    <source>
        <dbReference type="Pfam" id="PF11707"/>
    </source>
</evidence>
<keyword evidence="4" id="KW-1185">Reference proteome</keyword>
<evidence type="ECO:0000313" key="4">
    <source>
        <dbReference type="Proteomes" id="UP001276659"/>
    </source>
</evidence>
<dbReference type="EMBL" id="JASNWA010000006">
    <property type="protein sequence ID" value="KAK3174498.1"/>
    <property type="molecule type" value="Genomic_DNA"/>
</dbReference>
<feature type="compositionally biased region" description="Polar residues" evidence="1">
    <location>
        <begin position="361"/>
        <end position="370"/>
    </location>
</feature>
<dbReference type="PANTHER" id="PTHR13500">
    <property type="entry name" value="NUCLEOLAR PRERIBOSOMAL-ASSOCIATED PROTEIN 1"/>
    <property type="match status" value="1"/>
</dbReference>
<protein>
    <recommendedName>
        <fullName evidence="2">URB1 N-terminal domain-containing protein</fullName>
    </recommendedName>
</protein>
<comment type="caution">
    <text evidence="3">The sequence shown here is derived from an EMBL/GenBank/DDBJ whole genome shotgun (WGS) entry which is preliminary data.</text>
</comment>
<accession>A0AAE0DPA9</accession>
<dbReference type="InterPro" id="IPR021714">
    <property type="entry name" value="URB1_N"/>
</dbReference>
<dbReference type="Pfam" id="PF11707">
    <property type="entry name" value="Npa1"/>
    <property type="match status" value="1"/>
</dbReference>
<dbReference type="AlphaFoldDB" id="A0AAE0DPA9"/>
<name>A0AAE0DPA9_9LECA</name>
<dbReference type="PANTHER" id="PTHR13500:SF0">
    <property type="entry name" value="NUCLEOLAR PRE-RIBOSOMAL-ASSOCIATED PROTEIN 1"/>
    <property type="match status" value="1"/>
</dbReference>
<feature type="domain" description="URB1 N-terminal" evidence="2">
    <location>
        <begin position="102"/>
        <end position="440"/>
    </location>
</feature>
<feature type="compositionally biased region" description="Basic and acidic residues" evidence="1">
    <location>
        <begin position="350"/>
        <end position="360"/>
    </location>
</feature>